<evidence type="ECO:0000256" key="3">
    <source>
        <dbReference type="ARBA" id="ARBA00022915"/>
    </source>
</evidence>
<dbReference type="Gene3D" id="3.30.70.360">
    <property type="match status" value="1"/>
</dbReference>
<dbReference type="Proteomes" id="UP000002939">
    <property type="component" value="Unassembled WGS sequence"/>
</dbReference>
<feature type="binding site" evidence="5">
    <location>
        <position position="104"/>
    </location>
    <ligand>
        <name>Mn(2+)</name>
        <dbReference type="ChEBI" id="CHEBI:29035"/>
        <label>2</label>
    </ligand>
</feature>
<accession>D0BNT1</accession>
<evidence type="ECO:0000313" key="7">
    <source>
        <dbReference type="EMBL" id="EEW92316.1"/>
    </source>
</evidence>
<keyword evidence="1" id="KW-0028">Amino-acid biosynthesis</keyword>
<dbReference type="PANTHER" id="PTHR11014:SF63">
    <property type="entry name" value="METALLOPEPTIDASE, PUTATIVE (AFU_ORTHOLOGUE AFUA_6G09600)-RELATED"/>
    <property type="match status" value="1"/>
</dbReference>
<dbReference type="Pfam" id="PF07687">
    <property type="entry name" value="M20_dimer"/>
    <property type="match status" value="1"/>
</dbReference>
<dbReference type="NCBIfam" id="TIGR01891">
    <property type="entry name" value="amidohydrolases"/>
    <property type="match status" value="1"/>
</dbReference>
<dbReference type="FunFam" id="3.30.70.360:FF:000001">
    <property type="entry name" value="N-acetyldiaminopimelate deacetylase"/>
    <property type="match status" value="1"/>
</dbReference>
<dbReference type="GO" id="GO:0046872">
    <property type="term" value="F:metal ion binding"/>
    <property type="evidence" value="ECO:0007669"/>
    <property type="project" value="UniProtKB-KW"/>
</dbReference>
<dbReference type="AlphaFoldDB" id="D0BNT1"/>
<comment type="caution">
    <text evidence="7">The sequence shown here is derived from an EMBL/GenBank/DDBJ whole genome shotgun (WGS) entry which is preliminary data.</text>
</comment>
<keyword evidence="3" id="KW-0220">Diaminopimelate biosynthesis</keyword>
<gene>
    <name evidence="7" type="ORF">HMPREF0446_01616</name>
</gene>
<feature type="binding site" evidence="5">
    <location>
        <position position="138"/>
    </location>
    <ligand>
        <name>Mn(2+)</name>
        <dbReference type="ChEBI" id="CHEBI:29035"/>
        <label>2</label>
    </ligand>
</feature>
<feature type="binding site" evidence="5">
    <location>
        <position position="162"/>
    </location>
    <ligand>
        <name>Mn(2+)</name>
        <dbReference type="ChEBI" id="CHEBI:29035"/>
        <label>2</label>
    </ligand>
</feature>
<reference evidence="7" key="2">
    <citation type="submission" date="2011-10" db="EMBL/GenBank/DDBJ databases">
        <title>The Genome Sequence of Granulicatella elegans ATCC 700633.</title>
        <authorList>
            <consortium name="The Broad Institute Genome Sequencing Platform"/>
            <consortium name="The Broad Institute Genome Sequencing Center for Infectious Disease"/>
            <person name="Earl A."/>
            <person name="Ward D."/>
            <person name="Feldgarden M."/>
            <person name="Gevers D."/>
            <person name="Sibley C.D."/>
            <person name="Field T.R."/>
            <person name="Grinwis M."/>
            <person name="Eshaghurshan C.S."/>
            <person name="Surette M.G."/>
            <person name="Young S.K."/>
            <person name="Zeng Q."/>
            <person name="Gargeya S."/>
            <person name="Fitzgerald M."/>
            <person name="Haas B."/>
            <person name="Abouelleil A."/>
            <person name="Alvarado L."/>
            <person name="Arachchi H.M."/>
            <person name="Berlin A."/>
            <person name="Brown A."/>
            <person name="Chapman S.B."/>
            <person name="Chen Z."/>
            <person name="Dunbar C."/>
            <person name="Freedman E."/>
            <person name="Gearin G."/>
            <person name="Goldberg J."/>
            <person name="Griggs A."/>
            <person name="Gujja S."/>
            <person name="Heiman D."/>
            <person name="Howarth C."/>
            <person name="Larson L."/>
            <person name="Lui A."/>
            <person name="MacDonald P.J.P."/>
            <person name="Montmayeur A."/>
            <person name="Murphy C."/>
            <person name="Neiman D."/>
            <person name="Pearson M."/>
            <person name="Priest M."/>
            <person name="Roberts A."/>
            <person name="Saif S."/>
            <person name="Shea T."/>
            <person name="Shenoy N."/>
            <person name="Sisk P."/>
            <person name="Stolte C."/>
            <person name="Sykes S."/>
            <person name="Wortman J."/>
            <person name="Nusbaum C."/>
            <person name="Birren B."/>
        </authorList>
    </citation>
    <scope>NUCLEOTIDE SEQUENCE [LARGE SCALE GENOMIC DNA]</scope>
    <source>
        <strain evidence="7">ATCC 700633</strain>
    </source>
</reference>
<dbReference type="SUPFAM" id="SSF53187">
    <property type="entry name" value="Zn-dependent exopeptidases"/>
    <property type="match status" value="1"/>
</dbReference>
<dbReference type="PIRSF" id="PIRSF005962">
    <property type="entry name" value="Pept_M20D_amidohydro"/>
    <property type="match status" value="1"/>
</dbReference>
<evidence type="ECO:0000256" key="5">
    <source>
        <dbReference type="PIRSR" id="PIRSR005962-1"/>
    </source>
</evidence>
<sequence length="389" mass="41976">MSQIKEKAQALTEELVALRRHFHENPESSLKEYKTAEKIQEELTKLKIPFEKIADTGTLAIIKGGKGEGKTILLRADIDALELPDCTNKPYSSKNEGLNHACGHDAHTAMGLGAAKVLNELKDTFAGTVYIAFQPAEEIGAGAKQFVASGKIDHIDESFAIHVNSGLPVGTFAVQGGPVNASCDIFKIKVTGKSAHVGRPHLGHDALVTASEIVVALQTIVSREVEPGDRAVVGVGKLHAGTRYNIVANDALLEGTIRAFSHTTRAHLKEAVTRIAQGIAITHRCEVEVDWYDAAAPVINTHELAEKFQLVAKTVDSIDHIITKYELAMGADDFADYLVGKPGVYGLLGSQSGEETAYGHHHEKFDIDEAVLPIGVELEVNYILNRLAN</sequence>
<keyword evidence="5" id="KW-0479">Metal-binding</keyword>
<dbReference type="Gene3D" id="3.40.630.10">
    <property type="entry name" value="Zn peptidases"/>
    <property type="match status" value="1"/>
</dbReference>
<proteinExistence type="predicted"/>
<feature type="binding site" evidence="5">
    <location>
        <position position="102"/>
    </location>
    <ligand>
        <name>Mn(2+)</name>
        <dbReference type="ChEBI" id="CHEBI:29035"/>
        <label>2</label>
    </ligand>
</feature>
<protein>
    <submittedName>
        <fullName evidence="7">Amidohydrolase</fullName>
    </submittedName>
</protein>
<keyword evidence="5" id="KW-0464">Manganese</keyword>
<dbReference type="InterPro" id="IPR017439">
    <property type="entry name" value="Amidohydrolase"/>
</dbReference>
<dbReference type="PANTHER" id="PTHR11014">
    <property type="entry name" value="PEPTIDASE M20 FAMILY MEMBER"/>
    <property type="match status" value="1"/>
</dbReference>
<dbReference type="InterPro" id="IPR036264">
    <property type="entry name" value="Bact_exopeptidase_dim_dom"/>
</dbReference>
<dbReference type="HOGENOM" id="CLU_023257_0_1_9"/>
<dbReference type="eggNOG" id="COG1473">
    <property type="taxonomic scope" value="Bacteria"/>
</dbReference>
<feature type="domain" description="Peptidase M20 dimerisation" evidence="6">
    <location>
        <begin position="186"/>
        <end position="277"/>
    </location>
</feature>
<evidence type="ECO:0000256" key="2">
    <source>
        <dbReference type="ARBA" id="ARBA00022801"/>
    </source>
</evidence>
<dbReference type="InterPro" id="IPR011650">
    <property type="entry name" value="Peptidase_M20_dimer"/>
</dbReference>
<keyword evidence="8" id="KW-1185">Reference proteome</keyword>
<dbReference type="GO" id="GO:0009085">
    <property type="term" value="P:lysine biosynthetic process"/>
    <property type="evidence" value="ECO:0007669"/>
    <property type="project" value="UniProtKB-KW"/>
</dbReference>
<evidence type="ECO:0000256" key="4">
    <source>
        <dbReference type="ARBA" id="ARBA00023154"/>
    </source>
</evidence>
<name>D0BNT1_9LACT</name>
<dbReference type="GO" id="GO:0050118">
    <property type="term" value="F:N-acetyldiaminopimelate deacetylase activity"/>
    <property type="evidence" value="ECO:0007669"/>
    <property type="project" value="UniProtKB-ARBA"/>
</dbReference>
<dbReference type="GO" id="GO:0019877">
    <property type="term" value="P:diaminopimelate biosynthetic process"/>
    <property type="evidence" value="ECO:0007669"/>
    <property type="project" value="UniProtKB-KW"/>
</dbReference>
<comment type="cofactor">
    <cofactor evidence="5">
        <name>Mn(2+)</name>
        <dbReference type="ChEBI" id="CHEBI:29035"/>
    </cofactor>
    <text evidence="5">The Mn(2+) ion enhances activity.</text>
</comment>
<evidence type="ECO:0000256" key="1">
    <source>
        <dbReference type="ARBA" id="ARBA00022605"/>
    </source>
</evidence>
<keyword evidence="2" id="KW-0378">Hydrolase</keyword>
<organism evidence="7 8">
    <name type="scientific">Granulicatella elegans ATCC 700633</name>
    <dbReference type="NCBI Taxonomy" id="626369"/>
    <lineage>
        <taxon>Bacteria</taxon>
        <taxon>Bacillati</taxon>
        <taxon>Bacillota</taxon>
        <taxon>Bacilli</taxon>
        <taxon>Lactobacillales</taxon>
        <taxon>Carnobacteriaceae</taxon>
        <taxon>Granulicatella</taxon>
    </lineage>
</organism>
<keyword evidence="4" id="KW-0457">Lysine biosynthesis</keyword>
<feature type="binding site" evidence="5">
    <location>
        <position position="361"/>
    </location>
    <ligand>
        <name>Mn(2+)</name>
        <dbReference type="ChEBI" id="CHEBI:29035"/>
        <label>2</label>
    </ligand>
</feature>
<evidence type="ECO:0000313" key="8">
    <source>
        <dbReference type="Proteomes" id="UP000002939"/>
    </source>
</evidence>
<dbReference type="RefSeq" id="WP_006703892.1">
    <property type="nucleotide sequence ID" value="NZ_KI391971.1"/>
</dbReference>
<reference evidence="7" key="1">
    <citation type="submission" date="2009-09" db="EMBL/GenBank/DDBJ databases">
        <authorList>
            <consortium name="The Broad Institute Genome Sequencing Platform"/>
            <person name="Ward D."/>
            <person name="Feldgarden M."/>
            <person name="Earl A."/>
            <person name="Young S.K."/>
            <person name="Zeng Q."/>
            <person name="Koehrsen M."/>
            <person name="Alvarado L."/>
            <person name="Berlin A."/>
            <person name="Bochicchio J."/>
            <person name="Borenstein D."/>
            <person name="Chapman S.B."/>
            <person name="Chen Z."/>
            <person name="Engels R."/>
            <person name="Freedman E."/>
            <person name="Gellesch M."/>
            <person name="Goldberg J."/>
            <person name="Griggs A."/>
            <person name="Gujja S."/>
            <person name="Heilman E."/>
            <person name="Heiman D."/>
            <person name="Hepburn T."/>
            <person name="Howarth C."/>
            <person name="Jen D."/>
            <person name="Larson L."/>
            <person name="Lewis B."/>
            <person name="Mehta T."/>
            <person name="Park D."/>
            <person name="Pearson M."/>
            <person name="Roberts A."/>
            <person name="Saif S."/>
            <person name="Shea T."/>
            <person name="Shenoy N."/>
            <person name="Sisk P."/>
            <person name="Stolte C."/>
            <person name="Sykes S."/>
            <person name="Thomson T."/>
            <person name="Walk T."/>
            <person name="White J."/>
            <person name="Yandava C."/>
            <person name="Sibley C.D."/>
            <person name="Field T.R."/>
            <person name="Grinwis M."/>
            <person name="Eshaghurshan C.S."/>
            <person name="Surette M.G."/>
            <person name="Haas B."/>
            <person name="Nusbaum C."/>
            <person name="Birren B."/>
        </authorList>
    </citation>
    <scope>NUCLEOTIDE SEQUENCE [LARGE SCALE GENOMIC DNA]</scope>
    <source>
        <strain evidence="7">ATCC 700633</strain>
    </source>
</reference>
<dbReference type="OrthoDB" id="9776731at2"/>
<dbReference type="InterPro" id="IPR002933">
    <property type="entry name" value="Peptidase_M20"/>
</dbReference>
<dbReference type="SUPFAM" id="SSF55031">
    <property type="entry name" value="Bacterial exopeptidase dimerisation domain"/>
    <property type="match status" value="1"/>
</dbReference>
<dbReference type="EMBL" id="ACRF02000018">
    <property type="protein sequence ID" value="EEW92316.1"/>
    <property type="molecule type" value="Genomic_DNA"/>
</dbReference>
<evidence type="ECO:0000259" key="6">
    <source>
        <dbReference type="Pfam" id="PF07687"/>
    </source>
</evidence>
<dbReference type="STRING" id="626369.HMPREF0446_01616"/>
<dbReference type="Pfam" id="PF01546">
    <property type="entry name" value="Peptidase_M20"/>
    <property type="match status" value="1"/>
</dbReference>